<evidence type="ECO:0000259" key="2">
    <source>
        <dbReference type="Pfam" id="PF09084"/>
    </source>
</evidence>
<dbReference type="PANTHER" id="PTHR30024:SF48">
    <property type="entry name" value="ABC TRANSPORTER SUBSTRATE-BINDING PROTEIN"/>
    <property type="match status" value="1"/>
</dbReference>
<dbReference type="AlphaFoldDB" id="A0A1Y6CME7"/>
<evidence type="ECO:0000256" key="1">
    <source>
        <dbReference type="SAM" id="SignalP"/>
    </source>
</evidence>
<proteinExistence type="predicted"/>
<dbReference type="EMBL" id="FWZX01000023">
    <property type="protein sequence ID" value="SMF60030.1"/>
    <property type="molecule type" value="Genomic_DNA"/>
</dbReference>
<evidence type="ECO:0000313" key="4">
    <source>
        <dbReference type="Proteomes" id="UP000192917"/>
    </source>
</evidence>
<sequence>MRGQVARLLLCLVILASCLPAGAQADESVRVAVLKFGTVNWELDTVQAHGLDRANGIALEMLPLAGKSATSVSLQAGAVDMMVTDWVWVARQRAAGMAVSFLPYSTALGAVMVPSDSPVTSLADLAGRKLGVAGGPLDKSWLLLQALARRQDGLDLATAAEPVFGAPPLLNEQLIDGRLDAVVTFWPYAARLEARGYRRLLGVADILQALGFARDLPLVGYVFDERWAQEHPGRIEGFVEATAAARRLMAGSDAEWQRLRPLMQAEDDAVFRALRDGFRAGIPGPWGKAEQAEAARLFELLRRIGGPPLVGTAEHLPEGTFWQGSSN</sequence>
<dbReference type="Gene3D" id="3.40.190.10">
    <property type="entry name" value="Periplasmic binding protein-like II"/>
    <property type="match status" value="2"/>
</dbReference>
<protein>
    <submittedName>
        <fullName evidence="3">NitT/TauT family transport system substrate-binding protein</fullName>
    </submittedName>
</protein>
<dbReference type="PROSITE" id="PS51257">
    <property type="entry name" value="PROKAR_LIPOPROTEIN"/>
    <property type="match status" value="1"/>
</dbReference>
<feature type="signal peptide" evidence="1">
    <location>
        <begin position="1"/>
        <end position="23"/>
    </location>
</feature>
<accession>A0A1Y6CME7</accession>
<feature type="chain" id="PRO_5013096907" evidence="1">
    <location>
        <begin position="24"/>
        <end position="327"/>
    </location>
</feature>
<dbReference type="Proteomes" id="UP000192917">
    <property type="component" value="Unassembled WGS sequence"/>
</dbReference>
<feature type="domain" description="SsuA/THI5-like" evidence="2">
    <location>
        <begin position="53"/>
        <end position="246"/>
    </location>
</feature>
<gene>
    <name evidence="3" type="ORF">SAMN05428998_1234</name>
</gene>
<dbReference type="RefSeq" id="WP_085124942.1">
    <property type="nucleotide sequence ID" value="NZ_FWZX01000023.1"/>
</dbReference>
<dbReference type="InterPro" id="IPR015168">
    <property type="entry name" value="SsuA/THI5"/>
</dbReference>
<reference evidence="3 4" key="1">
    <citation type="submission" date="2017-04" db="EMBL/GenBank/DDBJ databases">
        <authorList>
            <person name="Afonso C.L."/>
            <person name="Miller P.J."/>
            <person name="Scott M.A."/>
            <person name="Spackman E."/>
            <person name="Goraichik I."/>
            <person name="Dimitrov K.M."/>
            <person name="Suarez D.L."/>
            <person name="Swayne D.E."/>
        </authorList>
    </citation>
    <scope>NUCLEOTIDE SEQUENCE [LARGE SCALE GENOMIC DNA]</scope>
    <source>
        <strain evidence="3 4">USBA 355</strain>
    </source>
</reference>
<organism evidence="3 4">
    <name type="scientific">Tistlia consotensis USBA 355</name>
    <dbReference type="NCBI Taxonomy" id="560819"/>
    <lineage>
        <taxon>Bacteria</taxon>
        <taxon>Pseudomonadati</taxon>
        <taxon>Pseudomonadota</taxon>
        <taxon>Alphaproteobacteria</taxon>
        <taxon>Rhodospirillales</taxon>
        <taxon>Rhodovibrionaceae</taxon>
        <taxon>Tistlia</taxon>
    </lineage>
</organism>
<dbReference type="PANTHER" id="PTHR30024">
    <property type="entry name" value="ALIPHATIC SULFONATES-BINDING PROTEIN-RELATED"/>
    <property type="match status" value="1"/>
</dbReference>
<name>A0A1Y6CME7_9PROT</name>
<dbReference type="STRING" id="560819.SAMN05428998_1234"/>
<evidence type="ECO:0000313" key="3">
    <source>
        <dbReference type="EMBL" id="SMF60030.1"/>
    </source>
</evidence>
<keyword evidence="4" id="KW-1185">Reference proteome</keyword>
<dbReference type="SUPFAM" id="SSF53850">
    <property type="entry name" value="Periplasmic binding protein-like II"/>
    <property type="match status" value="1"/>
</dbReference>
<keyword evidence="1" id="KW-0732">Signal</keyword>
<dbReference type="Pfam" id="PF09084">
    <property type="entry name" value="NMT1"/>
    <property type="match status" value="1"/>
</dbReference>